<protein>
    <submittedName>
        <fullName evidence="2">Uncharacterized protein</fullName>
    </submittedName>
</protein>
<gene>
    <name evidence="2" type="ORF">FJM64_23380</name>
</gene>
<dbReference type="AlphaFoldDB" id="A0A5T4J159"/>
<dbReference type="EMBL" id="AAFKDR010000059">
    <property type="protein sequence ID" value="EBG8364680.1"/>
    <property type="molecule type" value="Genomic_DNA"/>
</dbReference>
<feature type="region of interest" description="Disordered" evidence="1">
    <location>
        <begin position="36"/>
        <end position="79"/>
    </location>
</feature>
<proteinExistence type="predicted"/>
<accession>A0A5T4J159</accession>
<organism evidence="2">
    <name type="scientific">Salmonella typhimurium</name>
    <dbReference type="NCBI Taxonomy" id="90371"/>
    <lineage>
        <taxon>Bacteria</taxon>
        <taxon>Pseudomonadati</taxon>
        <taxon>Pseudomonadota</taxon>
        <taxon>Gammaproteobacteria</taxon>
        <taxon>Enterobacterales</taxon>
        <taxon>Enterobacteriaceae</taxon>
        <taxon>Salmonella</taxon>
    </lineage>
</organism>
<sequence>MQQRLYCTGIIYQLKQDRMCNCNTVTRDAITITTWSGLRPDTPPTPHGPRKNSAYRSPFPNSSNRKSRGPAPLAWVPIL</sequence>
<evidence type="ECO:0000313" key="2">
    <source>
        <dbReference type="EMBL" id="EBG8364680.1"/>
    </source>
</evidence>
<name>A0A5T4J159_SALTM</name>
<reference evidence="2" key="1">
    <citation type="submission" date="2019-06" db="EMBL/GenBank/DDBJ databases">
        <authorList>
            <person name="Ashton P.M."/>
            <person name="Dallman T."/>
            <person name="Nair S."/>
            <person name="De Pinna E."/>
            <person name="Peters T."/>
            <person name="Grant K."/>
        </authorList>
    </citation>
    <scope>NUCLEOTIDE SEQUENCE</scope>
    <source>
        <strain evidence="2">758712</strain>
    </source>
</reference>
<evidence type="ECO:0000256" key="1">
    <source>
        <dbReference type="SAM" id="MobiDB-lite"/>
    </source>
</evidence>
<comment type="caution">
    <text evidence="2">The sequence shown here is derived from an EMBL/GenBank/DDBJ whole genome shotgun (WGS) entry which is preliminary data.</text>
</comment>